<reference evidence="2" key="2">
    <citation type="journal article" date="2021" name="Genome Biol. Evol.">
        <title>Developing a high-quality reference genome for a parasitic bivalve with doubly uniparental inheritance (Bivalvia: Unionida).</title>
        <authorList>
            <person name="Smith C.H."/>
        </authorList>
    </citation>
    <scope>NUCLEOTIDE SEQUENCE</scope>
    <source>
        <strain evidence="2">CHS0354</strain>
        <tissue evidence="2">Mantle</tissue>
    </source>
</reference>
<feature type="compositionally biased region" description="Polar residues" evidence="1">
    <location>
        <begin position="39"/>
        <end position="49"/>
    </location>
</feature>
<sequence>MMPIKPTKTNTASTASQGVAKTNSQKLQAKGLLKPKQPVTPNQGFTKPNSQQHLTEHLLKLMQVATPIQDVTKTNTANNTNPNGY</sequence>
<accession>A0AAE0W489</accession>
<name>A0AAE0W489_9BIVA</name>
<comment type="caution">
    <text evidence="2">The sequence shown here is derived from an EMBL/GenBank/DDBJ whole genome shotgun (WGS) entry which is preliminary data.</text>
</comment>
<protein>
    <submittedName>
        <fullName evidence="2">Uncharacterized protein</fullName>
    </submittedName>
</protein>
<keyword evidence="3" id="KW-1185">Reference proteome</keyword>
<reference evidence="2" key="1">
    <citation type="journal article" date="2021" name="Genome Biol. Evol.">
        <title>A High-Quality Reference Genome for a Parasitic Bivalve with Doubly Uniparental Inheritance (Bivalvia: Unionida).</title>
        <authorList>
            <person name="Smith C.H."/>
        </authorList>
    </citation>
    <scope>NUCLEOTIDE SEQUENCE</scope>
    <source>
        <strain evidence="2">CHS0354</strain>
    </source>
</reference>
<reference evidence="2" key="3">
    <citation type="submission" date="2023-05" db="EMBL/GenBank/DDBJ databases">
        <authorList>
            <person name="Smith C.H."/>
        </authorList>
    </citation>
    <scope>NUCLEOTIDE SEQUENCE</scope>
    <source>
        <strain evidence="2">CHS0354</strain>
        <tissue evidence="2">Mantle</tissue>
    </source>
</reference>
<evidence type="ECO:0000256" key="1">
    <source>
        <dbReference type="SAM" id="MobiDB-lite"/>
    </source>
</evidence>
<dbReference type="Proteomes" id="UP001195483">
    <property type="component" value="Unassembled WGS sequence"/>
</dbReference>
<organism evidence="2 3">
    <name type="scientific">Potamilus streckersoni</name>
    <dbReference type="NCBI Taxonomy" id="2493646"/>
    <lineage>
        <taxon>Eukaryota</taxon>
        <taxon>Metazoa</taxon>
        <taxon>Spiralia</taxon>
        <taxon>Lophotrochozoa</taxon>
        <taxon>Mollusca</taxon>
        <taxon>Bivalvia</taxon>
        <taxon>Autobranchia</taxon>
        <taxon>Heteroconchia</taxon>
        <taxon>Palaeoheterodonta</taxon>
        <taxon>Unionida</taxon>
        <taxon>Unionoidea</taxon>
        <taxon>Unionidae</taxon>
        <taxon>Ambleminae</taxon>
        <taxon>Lampsilini</taxon>
        <taxon>Potamilus</taxon>
    </lineage>
</organism>
<dbReference type="EMBL" id="JAEAOA010000532">
    <property type="protein sequence ID" value="KAK3600494.1"/>
    <property type="molecule type" value="Genomic_DNA"/>
</dbReference>
<dbReference type="AlphaFoldDB" id="A0AAE0W489"/>
<evidence type="ECO:0000313" key="2">
    <source>
        <dbReference type="EMBL" id="KAK3600494.1"/>
    </source>
</evidence>
<evidence type="ECO:0000313" key="3">
    <source>
        <dbReference type="Proteomes" id="UP001195483"/>
    </source>
</evidence>
<feature type="region of interest" description="Disordered" evidence="1">
    <location>
        <begin position="1"/>
        <end position="49"/>
    </location>
</feature>
<feature type="compositionally biased region" description="Polar residues" evidence="1">
    <location>
        <begin position="7"/>
        <end position="27"/>
    </location>
</feature>
<proteinExistence type="predicted"/>
<gene>
    <name evidence="2" type="ORF">CHS0354_007874</name>
</gene>